<dbReference type="RefSeq" id="XP_007388375.1">
    <property type="nucleotide sequence ID" value="XM_007388313.2"/>
</dbReference>
<feature type="non-terminal residue" evidence="8">
    <location>
        <position position="95"/>
    </location>
</feature>
<dbReference type="InterPro" id="IPR001338">
    <property type="entry name" value="Class_I_Hydrophobin"/>
</dbReference>
<gene>
    <name evidence="8" type="ORF">PUNSTDRAFT_29599</name>
</gene>
<keyword evidence="4 7" id="KW-0964">Secreted</keyword>
<evidence type="ECO:0000256" key="3">
    <source>
        <dbReference type="ARBA" id="ARBA00022512"/>
    </source>
</evidence>
<dbReference type="EMBL" id="JH687554">
    <property type="protein sequence ID" value="EIN04580.1"/>
    <property type="molecule type" value="Genomic_DNA"/>
</dbReference>
<dbReference type="HOGENOM" id="CLU_105134_2_2_1"/>
<keyword evidence="5 7" id="KW-0732">Signal</keyword>
<evidence type="ECO:0000256" key="7">
    <source>
        <dbReference type="RuleBase" id="RU365009"/>
    </source>
</evidence>
<evidence type="ECO:0000313" key="9">
    <source>
        <dbReference type="Proteomes" id="UP000054196"/>
    </source>
</evidence>
<comment type="similarity">
    <text evidence="2 7">Belongs to the fungal hydrophobin family.</text>
</comment>
<dbReference type="OMA" id="CCASTEP"/>
<dbReference type="KEGG" id="psq:PUNSTDRAFT_29599"/>
<dbReference type="OrthoDB" id="4225815at2759"/>
<dbReference type="PROSITE" id="PS00956">
    <property type="entry name" value="HYDROPHOBIN"/>
    <property type="match status" value="1"/>
</dbReference>
<dbReference type="Pfam" id="PF01185">
    <property type="entry name" value="Hydrophobin"/>
    <property type="match status" value="1"/>
</dbReference>
<comment type="subcellular location">
    <subcellularLocation>
        <location evidence="1 7">Secreted</location>
        <location evidence="1 7">Cell wall</location>
    </subcellularLocation>
</comment>
<feature type="non-terminal residue" evidence="8">
    <location>
        <position position="1"/>
    </location>
</feature>
<sequence>PLAARQTGCDTGPVQCCDSVQSSSDPVTSLLLGLLGIVAGGVDVPIGVNCSPITGIGLGGNSCSASPVCCTNTNNASGVLSGLIGIGCVPVDISL</sequence>
<protein>
    <recommendedName>
        <fullName evidence="7">Hydrophobin</fullName>
    </recommendedName>
</protein>
<organism evidence="8 9">
    <name type="scientific">Punctularia strigosozonata (strain HHB-11173)</name>
    <name type="common">White-rot fungus</name>
    <dbReference type="NCBI Taxonomy" id="741275"/>
    <lineage>
        <taxon>Eukaryota</taxon>
        <taxon>Fungi</taxon>
        <taxon>Dikarya</taxon>
        <taxon>Basidiomycota</taxon>
        <taxon>Agaricomycotina</taxon>
        <taxon>Agaricomycetes</taxon>
        <taxon>Corticiales</taxon>
        <taxon>Punctulariaceae</taxon>
        <taxon>Punctularia</taxon>
    </lineage>
</organism>
<dbReference type="CDD" id="cd23507">
    <property type="entry name" value="hydrophobin_I"/>
    <property type="match status" value="1"/>
</dbReference>
<evidence type="ECO:0000313" key="8">
    <source>
        <dbReference type="EMBL" id="EIN04580.1"/>
    </source>
</evidence>
<dbReference type="GO" id="GO:0009277">
    <property type="term" value="C:fungal-type cell wall"/>
    <property type="evidence" value="ECO:0007669"/>
    <property type="project" value="InterPro"/>
</dbReference>
<dbReference type="Proteomes" id="UP000054196">
    <property type="component" value="Unassembled WGS sequence"/>
</dbReference>
<evidence type="ECO:0000256" key="4">
    <source>
        <dbReference type="ARBA" id="ARBA00022525"/>
    </source>
</evidence>
<evidence type="ECO:0000256" key="1">
    <source>
        <dbReference type="ARBA" id="ARBA00004191"/>
    </source>
</evidence>
<evidence type="ECO:0000256" key="5">
    <source>
        <dbReference type="ARBA" id="ARBA00022729"/>
    </source>
</evidence>
<name>R7S2F6_PUNST</name>
<accession>R7S2F6</accession>
<dbReference type="InterPro" id="IPR019778">
    <property type="entry name" value="Class_I_Hydrophobin_CS"/>
</dbReference>
<dbReference type="SMART" id="SM00075">
    <property type="entry name" value="HYDRO"/>
    <property type="match status" value="1"/>
</dbReference>
<evidence type="ECO:0000256" key="6">
    <source>
        <dbReference type="ARBA" id="ARBA00023157"/>
    </source>
</evidence>
<dbReference type="AlphaFoldDB" id="R7S2F6"/>
<keyword evidence="3 7" id="KW-0134">Cell wall</keyword>
<evidence type="ECO:0000256" key="2">
    <source>
        <dbReference type="ARBA" id="ARBA00010446"/>
    </source>
</evidence>
<keyword evidence="9" id="KW-1185">Reference proteome</keyword>
<dbReference type="GeneID" id="18882110"/>
<dbReference type="GO" id="GO:0005199">
    <property type="term" value="F:structural constituent of cell wall"/>
    <property type="evidence" value="ECO:0007669"/>
    <property type="project" value="InterPro"/>
</dbReference>
<reference evidence="9" key="1">
    <citation type="journal article" date="2012" name="Science">
        <title>The Paleozoic origin of enzymatic lignin decomposition reconstructed from 31 fungal genomes.</title>
        <authorList>
            <person name="Floudas D."/>
            <person name="Binder M."/>
            <person name="Riley R."/>
            <person name="Barry K."/>
            <person name="Blanchette R.A."/>
            <person name="Henrissat B."/>
            <person name="Martinez A.T."/>
            <person name="Otillar R."/>
            <person name="Spatafora J.W."/>
            <person name="Yadav J.S."/>
            <person name="Aerts A."/>
            <person name="Benoit I."/>
            <person name="Boyd A."/>
            <person name="Carlson A."/>
            <person name="Copeland A."/>
            <person name="Coutinho P.M."/>
            <person name="de Vries R.P."/>
            <person name="Ferreira P."/>
            <person name="Findley K."/>
            <person name="Foster B."/>
            <person name="Gaskell J."/>
            <person name="Glotzer D."/>
            <person name="Gorecki P."/>
            <person name="Heitman J."/>
            <person name="Hesse C."/>
            <person name="Hori C."/>
            <person name="Igarashi K."/>
            <person name="Jurgens J.A."/>
            <person name="Kallen N."/>
            <person name="Kersten P."/>
            <person name="Kohler A."/>
            <person name="Kuees U."/>
            <person name="Kumar T.K.A."/>
            <person name="Kuo A."/>
            <person name="LaButti K."/>
            <person name="Larrondo L.F."/>
            <person name="Lindquist E."/>
            <person name="Ling A."/>
            <person name="Lombard V."/>
            <person name="Lucas S."/>
            <person name="Lundell T."/>
            <person name="Martin R."/>
            <person name="McLaughlin D.J."/>
            <person name="Morgenstern I."/>
            <person name="Morin E."/>
            <person name="Murat C."/>
            <person name="Nagy L.G."/>
            <person name="Nolan M."/>
            <person name="Ohm R.A."/>
            <person name="Patyshakuliyeva A."/>
            <person name="Rokas A."/>
            <person name="Ruiz-Duenas F.J."/>
            <person name="Sabat G."/>
            <person name="Salamov A."/>
            <person name="Samejima M."/>
            <person name="Schmutz J."/>
            <person name="Slot J.C."/>
            <person name="St John F."/>
            <person name="Stenlid J."/>
            <person name="Sun H."/>
            <person name="Sun S."/>
            <person name="Syed K."/>
            <person name="Tsang A."/>
            <person name="Wiebenga A."/>
            <person name="Young D."/>
            <person name="Pisabarro A."/>
            <person name="Eastwood D.C."/>
            <person name="Martin F."/>
            <person name="Cullen D."/>
            <person name="Grigoriev I.V."/>
            <person name="Hibbett D.S."/>
        </authorList>
    </citation>
    <scope>NUCLEOTIDE SEQUENCE [LARGE SCALE GENOMIC DNA]</scope>
    <source>
        <strain evidence="9">HHB-11173 SS5</strain>
    </source>
</reference>
<proteinExistence type="inferred from homology"/>
<keyword evidence="6 7" id="KW-1015">Disulfide bond</keyword>